<gene>
    <name evidence="6" type="ORF">SAMN05421666_2496</name>
</gene>
<feature type="domain" description="HTH lysR-type" evidence="5">
    <location>
        <begin position="9"/>
        <end position="66"/>
    </location>
</feature>
<evidence type="ECO:0000313" key="6">
    <source>
        <dbReference type="EMBL" id="SIS19790.1"/>
    </source>
</evidence>
<comment type="similarity">
    <text evidence="1">Belongs to the LysR transcriptional regulatory family.</text>
</comment>
<organism evidence="6 7">
    <name type="scientific">Roseovarius nanhaiticus</name>
    <dbReference type="NCBI Taxonomy" id="573024"/>
    <lineage>
        <taxon>Bacteria</taxon>
        <taxon>Pseudomonadati</taxon>
        <taxon>Pseudomonadota</taxon>
        <taxon>Alphaproteobacteria</taxon>
        <taxon>Rhodobacterales</taxon>
        <taxon>Roseobacteraceae</taxon>
        <taxon>Roseovarius</taxon>
    </lineage>
</organism>
<dbReference type="GO" id="GO:0003700">
    <property type="term" value="F:DNA-binding transcription factor activity"/>
    <property type="evidence" value="ECO:0007669"/>
    <property type="project" value="InterPro"/>
</dbReference>
<keyword evidence="4" id="KW-0804">Transcription</keyword>
<dbReference type="GO" id="GO:0043565">
    <property type="term" value="F:sequence-specific DNA binding"/>
    <property type="evidence" value="ECO:0007669"/>
    <property type="project" value="TreeGrafter"/>
</dbReference>
<dbReference type="InterPro" id="IPR058163">
    <property type="entry name" value="LysR-type_TF_proteobact-type"/>
</dbReference>
<dbReference type="STRING" id="573024.SAMN05216208_2823"/>
<dbReference type="GO" id="GO:0006351">
    <property type="term" value="P:DNA-templated transcription"/>
    <property type="evidence" value="ECO:0007669"/>
    <property type="project" value="TreeGrafter"/>
</dbReference>
<dbReference type="Proteomes" id="UP000186019">
    <property type="component" value="Unassembled WGS sequence"/>
</dbReference>
<proteinExistence type="inferred from homology"/>
<keyword evidence="2" id="KW-0805">Transcription regulation</keyword>
<evidence type="ECO:0000259" key="5">
    <source>
        <dbReference type="PROSITE" id="PS50931"/>
    </source>
</evidence>
<sequence length="279" mass="29038">MAGKALDGIPLDWVRAFEAAARLGSFTAAATETGLTQAAISQRIANLEARLGAPLFHRGARGVSLTASAEAWLPHASAALGLLRQSAEDIFGTGARALTIVASASITRGWLMPRLTRLKMQGRLSFKTLMVEADEAPGRGIAVVRYGAGTWAGLRARRLYAEELAPVAAPSLRQGDIAALPRIHVTGPRAGWSDWDGPEEPGAGGLRCDSMGAGIAAAEAGMGVLLASLPLCAEALAAGRLARLDRGSLMPGAAPWLTARPEDIGQRQWDALKAAFCDG</sequence>
<dbReference type="InterPro" id="IPR000847">
    <property type="entry name" value="LysR_HTH_N"/>
</dbReference>
<dbReference type="InterPro" id="IPR005119">
    <property type="entry name" value="LysR_subst-bd"/>
</dbReference>
<dbReference type="PROSITE" id="PS50931">
    <property type="entry name" value="HTH_LYSR"/>
    <property type="match status" value="1"/>
</dbReference>
<dbReference type="PANTHER" id="PTHR30537">
    <property type="entry name" value="HTH-TYPE TRANSCRIPTIONAL REGULATOR"/>
    <property type="match status" value="1"/>
</dbReference>
<dbReference type="Pfam" id="PF00126">
    <property type="entry name" value="HTH_1"/>
    <property type="match status" value="1"/>
</dbReference>
<evidence type="ECO:0000256" key="1">
    <source>
        <dbReference type="ARBA" id="ARBA00009437"/>
    </source>
</evidence>
<dbReference type="SUPFAM" id="SSF53850">
    <property type="entry name" value="Periplasmic binding protein-like II"/>
    <property type="match status" value="1"/>
</dbReference>
<evidence type="ECO:0000256" key="4">
    <source>
        <dbReference type="ARBA" id="ARBA00023163"/>
    </source>
</evidence>
<accession>A0A1N7H4X8</accession>
<dbReference type="InterPro" id="IPR036390">
    <property type="entry name" value="WH_DNA-bd_sf"/>
</dbReference>
<dbReference type="OrthoDB" id="9804958at2"/>
<protein>
    <submittedName>
        <fullName evidence="6">Transcriptional regulator, LysR family</fullName>
    </submittedName>
</protein>
<evidence type="ECO:0000313" key="7">
    <source>
        <dbReference type="Proteomes" id="UP000186019"/>
    </source>
</evidence>
<dbReference type="RefSeq" id="WP_076534431.1">
    <property type="nucleotide sequence ID" value="NZ_FOAC01000003.1"/>
</dbReference>
<dbReference type="AlphaFoldDB" id="A0A1N7H4X8"/>
<evidence type="ECO:0000256" key="2">
    <source>
        <dbReference type="ARBA" id="ARBA00023015"/>
    </source>
</evidence>
<dbReference type="SUPFAM" id="SSF46785">
    <property type="entry name" value="Winged helix' DNA-binding domain"/>
    <property type="match status" value="1"/>
</dbReference>
<dbReference type="Pfam" id="PF03466">
    <property type="entry name" value="LysR_substrate"/>
    <property type="match status" value="1"/>
</dbReference>
<dbReference type="PANTHER" id="PTHR30537:SF74">
    <property type="entry name" value="HTH-TYPE TRANSCRIPTIONAL REGULATOR TRPI"/>
    <property type="match status" value="1"/>
</dbReference>
<keyword evidence="3" id="KW-0238">DNA-binding</keyword>
<dbReference type="PRINTS" id="PR00039">
    <property type="entry name" value="HTHLYSR"/>
</dbReference>
<dbReference type="EMBL" id="FTNV01000002">
    <property type="protein sequence ID" value="SIS19790.1"/>
    <property type="molecule type" value="Genomic_DNA"/>
</dbReference>
<keyword evidence="7" id="KW-1185">Reference proteome</keyword>
<reference evidence="6 7" key="1">
    <citation type="submission" date="2017-01" db="EMBL/GenBank/DDBJ databases">
        <authorList>
            <person name="Mah S.A."/>
            <person name="Swanson W.J."/>
            <person name="Moy G.W."/>
            <person name="Vacquier V.D."/>
        </authorList>
    </citation>
    <scope>NUCLEOTIDE SEQUENCE [LARGE SCALE GENOMIC DNA]</scope>
    <source>
        <strain evidence="6 7">DSM 29590</strain>
    </source>
</reference>
<dbReference type="Gene3D" id="3.40.190.10">
    <property type="entry name" value="Periplasmic binding protein-like II"/>
    <property type="match status" value="2"/>
</dbReference>
<evidence type="ECO:0000256" key="3">
    <source>
        <dbReference type="ARBA" id="ARBA00023125"/>
    </source>
</evidence>
<dbReference type="InterPro" id="IPR036388">
    <property type="entry name" value="WH-like_DNA-bd_sf"/>
</dbReference>
<dbReference type="Gene3D" id="1.10.10.10">
    <property type="entry name" value="Winged helix-like DNA-binding domain superfamily/Winged helix DNA-binding domain"/>
    <property type="match status" value="1"/>
</dbReference>
<name>A0A1N7H4X8_9RHOB</name>